<dbReference type="InterPro" id="IPR050789">
    <property type="entry name" value="Diverse_Enzym_Activities"/>
</dbReference>
<dbReference type="EMBL" id="PYYB01000002">
    <property type="protein sequence ID" value="PTL56180.1"/>
    <property type="molecule type" value="Genomic_DNA"/>
</dbReference>
<dbReference type="SUPFAM" id="SSF56601">
    <property type="entry name" value="beta-lactamase/transpeptidase-like"/>
    <property type="match status" value="1"/>
</dbReference>
<evidence type="ECO:0000313" key="4">
    <source>
        <dbReference type="EMBL" id="PTL56180.1"/>
    </source>
</evidence>
<evidence type="ECO:0000256" key="1">
    <source>
        <dbReference type="SAM" id="MobiDB-lite"/>
    </source>
</evidence>
<proteinExistence type="predicted"/>
<feature type="chain" id="PRO_5039234445" description="Beta-lactamase-related domain-containing protein" evidence="2">
    <location>
        <begin position="30"/>
        <end position="494"/>
    </location>
</feature>
<dbReference type="InterPro" id="IPR012338">
    <property type="entry name" value="Beta-lactam/transpept-like"/>
</dbReference>
<keyword evidence="2" id="KW-0732">Signal</keyword>
<accession>A0A2T4UEG4</accession>
<sequence length="494" mass="52666">MLPAMRYGRGALGAAVAACLVTLAGPAAAQAARTCGPPGPTWPTASPAQAGLDQGDLDLALHAYQDRRSFAVRIYRHGCLVAQDTVLGSTVTQHESWEITSSVLALVALRQRAQGLLDLDDRVGALLSEADAAHGAITVRDLLQRTSGIRPTPDNAFRENVLLQALATPVTRLAGAAFGDAPAARDLLVAVLERAAGEDLQRYAARELFGPVGIARFSWLRDRRGQTRGSFGLRLTADDLARLAELARLGGRWGDRQLLPADDVAEMLSPQASRCHGFMTWVNAAPGCAGDDGRLLPGLPADLWSWRGRFDQRVVVFPALGLVVVRYGATGGDARSGSDPRAWERGVLERLIAAVRDTPVMRTPGADRLPPSTDTDWRDDAAAATAGPPSPPGPGPRRTRVPRVEPVRTTVGRSRLVSVRISCPAIGGVPCSGTVALDGARARPRAWSVPRGEHREVLLRLRRRPAGPLDVTFRVTALDDADGVRVAVPARLTR</sequence>
<keyword evidence="5" id="KW-1185">Reference proteome</keyword>
<protein>
    <recommendedName>
        <fullName evidence="3">Beta-lactamase-related domain-containing protein</fullName>
    </recommendedName>
</protein>
<evidence type="ECO:0000259" key="3">
    <source>
        <dbReference type="Pfam" id="PF00144"/>
    </source>
</evidence>
<dbReference type="PANTHER" id="PTHR43283">
    <property type="entry name" value="BETA-LACTAMASE-RELATED"/>
    <property type="match status" value="1"/>
</dbReference>
<dbReference type="PANTHER" id="PTHR43283:SF7">
    <property type="entry name" value="BETA-LACTAMASE-RELATED DOMAIN-CONTAINING PROTEIN"/>
    <property type="match status" value="1"/>
</dbReference>
<dbReference type="AlphaFoldDB" id="A0A2T4UEG4"/>
<organism evidence="4 5">
    <name type="scientific">Paraconexibacter algicola</name>
    <dbReference type="NCBI Taxonomy" id="2133960"/>
    <lineage>
        <taxon>Bacteria</taxon>
        <taxon>Bacillati</taxon>
        <taxon>Actinomycetota</taxon>
        <taxon>Thermoleophilia</taxon>
        <taxon>Solirubrobacterales</taxon>
        <taxon>Paraconexibacteraceae</taxon>
        <taxon>Paraconexibacter</taxon>
    </lineage>
</organism>
<evidence type="ECO:0000256" key="2">
    <source>
        <dbReference type="SAM" id="SignalP"/>
    </source>
</evidence>
<dbReference type="Pfam" id="PF00144">
    <property type="entry name" value="Beta-lactamase"/>
    <property type="match status" value="1"/>
</dbReference>
<dbReference type="Proteomes" id="UP000240739">
    <property type="component" value="Unassembled WGS sequence"/>
</dbReference>
<feature type="signal peptide" evidence="2">
    <location>
        <begin position="1"/>
        <end position="29"/>
    </location>
</feature>
<reference evidence="4 5" key="1">
    <citation type="submission" date="2018-03" db="EMBL/GenBank/DDBJ databases">
        <title>Aquarubrobacter algicola gen. nov., sp. nov., a novel actinobacterium isolated from shallow eutrophic lake during the end of cyanobacterial harmful algal blooms.</title>
        <authorList>
            <person name="Chun S.J."/>
        </authorList>
    </citation>
    <scope>NUCLEOTIDE SEQUENCE [LARGE SCALE GENOMIC DNA]</scope>
    <source>
        <strain evidence="4 5">Seoho-28</strain>
    </source>
</reference>
<evidence type="ECO:0000313" key="5">
    <source>
        <dbReference type="Proteomes" id="UP000240739"/>
    </source>
</evidence>
<dbReference type="InterPro" id="IPR001466">
    <property type="entry name" value="Beta-lactam-related"/>
</dbReference>
<feature type="region of interest" description="Disordered" evidence="1">
    <location>
        <begin position="360"/>
        <end position="403"/>
    </location>
</feature>
<gene>
    <name evidence="4" type="ORF">C7Y72_14410</name>
</gene>
<name>A0A2T4UEG4_9ACTN</name>
<dbReference type="Gene3D" id="3.40.710.10">
    <property type="entry name" value="DD-peptidase/beta-lactamase superfamily"/>
    <property type="match status" value="1"/>
</dbReference>
<feature type="domain" description="Beta-lactamase-related" evidence="3">
    <location>
        <begin position="65"/>
        <end position="332"/>
    </location>
</feature>
<comment type="caution">
    <text evidence="4">The sequence shown here is derived from an EMBL/GenBank/DDBJ whole genome shotgun (WGS) entry which is preliminary data.</text>
</comment>